<keyword evidence="2" id="KW-0812">Transmembrane</keyword>
<feature type="transmembrane region" description="Helical" evidence="2">
    <location>
        <begin position="31"/>
        <end position="51"/>
    </location>
</feature>
<dbReference type="AlphaFoldDB" id="A0A409XBJ6"/>
<keyword evidence="4" id="KW-1185">Reference proteome</keyword>
<feature type="compositionally biased region" description="Acidic residues" evidence="1">
    <location>
        <begin position="167"/>
        <end position="184"/>
    </location>
</feature>
<sequence length="253" mass="29145">MPTQLHYGNGYWTNMLGKDARKMTLEDRLHLLLSLLIFLQLSLTKVLEFIFTSKVNEVRTRASIFMAHRPSAATDEAKFAPQVTFRAWQQNFPDSRKYLGKTVAAFAQKIATEESDRVINDPGLKVKMKTLTLKDIQSFLEPEHIMNMYREHAPFTCKKGKKGVQLEPEEDKDWEDDPNLPDDEPDKKWNIPQVPEGFTRNPEMAVMISIVALSFTRNRATNLLPLILGLFFKISVSLVRLSNVLKKEYPMML</sequence>
<dbReference type="EMBL" id="NHYE01003710">
    <property type="protein sequence ID" value="PPQ88111.1"/>
    <property type="molecule type" value="Genomic_DNA"/>
</dbReference>
<protein>
    <submittedName>
        <fullName evidence="3">Uncharacterized protein</fullName>
    </submittedName>
</protein>
<keyword evidence="2" id="KW-0472">Membrane</keyword>
<comment type="caution">
    <text evidence="3">The sequence shown here is derived from an EMBL/GenBank/DDBJ whole genome shotgun (WGS) entry which is preliminary data.</text>
</comment>
<dbReference type="InParanoid" id="A0A409XBJ6"/>
<keyword evidence="2" id="KW-1133">Transmembrane helix</keyword>
<dbReference type="OrthoDB" id="3207600at2759"/>
<organism evidence="3 4">
    <name type="scientific">Gymnopilus dilepis</name>
    <dbReference type="NCBI Taxonomy" id="231916"/>
    <lineage>
        <taxon>Eukaryota</taxon>
        <taxon>Fungi</taxon>
        <taxon>Dikarya</taxon>
        <taxon>Basidiomycota</taxon>
        <taxon>Agaricomycotina</taxon>
        <taxon>Agaricomycetes</taxon>
        <taxon>Agaricomycetidae</taxon>
        <taxon>Agaricales</taxon>
        <taxon>Agaricineae</taxon>
        <taxon>Hymenogastraceae</taxon>
        <taxon>Gymnopilus</taxon>
    </lineage>
</organism>
<evidence type="ECO:0000256" key="2">
    <source>
        <dbReference type="SAM" id="Phobius"/>
    </source>
</evidence>
<feature type="transmembrane region" description="Helical" evidence="2">
    <location>
        <begin position="223"/>
        <end position="242"/>
    </location>
</feature>
<accession>A0A409XBJ6</accession>
<proteinExistence type="predicted"/>
<gene>
    <name evidence="3" type="ORF">CVT26_015015</name>
</gene>
<reference evidence="3 4" key="1">
    <citation type="journal article" date="2018" name="Evol. Lett.">
        <title>Horizontal gene cluster transfer increased hallucinogenic mushroom diversity.</title>
        <authorList>
            <person name="Reynolds H.T."/>
            <person name="Vijayakumar V."/>
            <person name="Gluck-Thaler E."/>
            <person name="Korotkin H.B."/>
            <person name="Matheny P.B."/>
            <person name="Slot J.C."/>
        </authorList>
    </citation>
    <scope>NUCLEOTIDE SEQUENCE [LARGE SCALE GENOMIC DNA]</scope>
    <source>
        <strain evidence="3 4">SRW20</strain>
    </source>
</reference>
<evidence type="ECO:0000313" key="4">
    <source>
        <dbReference type="Proteomes" id="UP000284706"/>
    </source>
</evidence>
<evidence type="ECO:0000313" key="3">
    <source>
        <dbReference type="EMBL" id="PPQ88111.1"/>
    </source>
</evidence>
<dbReference type="Proteomes" id="UP000284706">
    <property type="component" value="Unassembled WGS sequence"/>
</dbReference>
<evidence type="ECO:0000256" key="1">
    <source>
        <dbReference type="SAM" id="MobiDB-lite"/>
    </source>
</evidence>
<feature type="region of interest" description="Disordered" evidence="1">
    <location>
        <begin position="160"/>
        <end position="189"/>
    </location>
</feature>
<name>A0A409XBJ6_9AGAR</name>